<dbReference type="GO" id="GO:0005762">
    <property type="term" value="C:mitochondrial large ribosomal subunit"/>
    <property type="evidence" value="ECO:0007669"/>
    <property type="project" value="TreeGrafter"/>
</dbReference>
<dbReference type="PANTHER" id="PTHR11075:SF54">
    <property type="entry name" value="LARGE RIBOSOMAL SUBUNIT PROTEIN ML62"/>
    <property type="match status" value="1"/>
</dbReference>
<dbReference type="Gene3D" id="3.30.160.20">
    <property type="match status" value="1"/>
</dbReference>
<accession>A0A1V6Q8N8</accession>
<dbReference type="PANTHER" id="PTHR11075">
    <property type="entry name" value="PEPTIDE CHAIN RELEASE FACTOR"/>
    <property type="match status" value="1"/>
</dbReference>
<feature type="region of interest" description="Disordered" evidence="1">
    <location>
        <begin position="135"/>
        <end position="177"/>
    </location>
</feature>
<feature type="compositionally biased region" description="Basic residues" evidence="1">
    <location>
        <begin position="158"/>
        <end position="177"/>
    </location>
</feature>
<dbReference type="OrthoDB" id="270639at2759"/>
<evidence type="ECO:0000256" key="1">
    <source>
        <dbReference type="SAM" id="MobiDB-lite"/>
    </source>
</evidence>
<evidence type="ECO:0000313" key="4">
    <source>
        <dbReference type="Proteomes" id="UP000191672"/>
    </source>
</evidence>
<proteinExistence type="predicted"/>
<name>A0A1V6Q8N8_9EURO</name>
<organism evidence="3 4">
    <name type="scientific">Penicillium antarcticum</name>
    <dbReference type="NCBI Taxonomy" id="416450"/>
    <lineage>
        <taxon>Eukaryota</taxon>
        <taxon>Fungi</taxon>
        <taxon>Dikarya</taxon>
        <taxon>Ascomycota</taxon>
        <taxon>Pezizomycotina</taxon>
        <taxon>Eurotiomycetes</taxon>
        <taxon>Eurotiomycetidae</taxon>
        <taxon>Eurotiales</taxon>
        <taxon>Aspergillaceae</taxon>
        <taxon>Penicillium</taxon>
    </lineage>
</organism>
<dbReference type="GO" id="GO:0070126">
    <property type="term" value="P:mitochondrial translational termination"/>
    <property type="evidence" value="ECO:0007669"/>
    <property type="project" value="TreeGrafter"/>
</dbReference>
<dbReference type="Pfam" id="PF00472">
    <property type="entry name" value="RF-1"/>
    <property type="match status" value="1"/>
</dbReference>
<dbReference type="GO" id="GO:0016150">
    <property type="term" value="F:translation release factor activity, codon nonspecific"/>
    <property type="evidence" value="ECO:0007669"/>
    <property type="project" value="TreeGrafter"/>
</dbReference>
<dbReference type="GO" id="GO:0004045">
    <property type="term" value="F:peptidyl-tRNA hydrolase activity"/>
    <property type="evidence" value="ECO:0007669"/>
    <property type="project" value="TreeGrafter"/>
</dbReference>
<dbReference type="InterPro" id="IPR000352">
    <property type="entry name" value="Pep_chain_release_fac_I"/>
</dbReference>
<sequence>MYIYSRSSLRVLPQLRYFASRSDVQVARDWLTSLNRQTIPRHICEVSFSRSSGPGGQNVNKVNSKATLKVPFHSLFPLVPSLMYQSLRTSRYAAERAQCLVIQSDEERKQANNVEACFDKLYQLLKNTAKEVVPGETTQAQRDHVQKLQRAQNEGRIKSKKLHSDKKSSRRGSKYDD</sequence>
<dbReference type="InterPro" id="IPR052104">
    <property type="entry name" value="Mito_Release_Factor_mL62"/>
</dbReference>
<reference evidence="4" key="1">
    <citation type="journal article" date="2017" name="Nat. Microbiol.">
        <title>Global analysis of biosynthetic gene clusters reveals vast potential of secondary metabolite production in Penicillium species.</title>
        <authorList>
            <person name="Nielsen J.C."/>
            <person name="Grijseels S."/>
            <person name="Prigent S."/>
            <person name="Ji B."/>
            <person name="Dainat J."/>
            <person name="Nielsen K.F."/>
            <person name="Frisvad J.C."/>
            <person name="Workman M."/>
            <person name="Nielsen J."/>
        </authorList>
    </citation>
    <scope>NUCLEOTIDE SEQUENCE [LARGE SCALE GENOMIC DNA]</scope>
    <source>
        <strain evidence="4">IBT 31811</strain>
    </source>
</reference>
<dbReference type="AlphaFoldDB" id="A0A1V6Q8N8"/>
<dbReference type="STRING" id="416450.A0A1V6Q8N8"/>
<keyword evidence="4" id="KW-1185">Reference proteome</keyword>
<dbReference type="SUPFAM" id="SSF110916">
    <property type="entry name" value="Peptidyl-tRNA hydrolase domain-like"/>
    <property type="match status" value="1"/>
</dbReference>
<feature type="domain" description="Prokaryotic-type class I peptide chain release factors" evidence="2">
    <location>
        <begin position="38"/>
        <end position="166"/>
    </location>
</feature>
<evidence type="ECO:0000259" key="2">
    <source>
        <dbReference type="Pfam" id="PF00472"/>
    </source>
</evidence>
<dbReference type="EMBL" id="MDYN01000009">
    <property type="protein sequence ID" value="OQD85600.1"/>
    <property type="molecule type" value="Genomic_DNA"/>
</dbReference>
<gene>
    <name evidence="3" type="ORF">PENANT_c009G05107</name>
</gene>
<comment type="caution">
    <text evidence="3">The sequence shown here is derived from an EMBL/GenBank/DDBJ whole genome shotgun (WGS) entry which is preliminary data.</text>
</comment>
<evidence type="ECO:0000313" key="3">
    <source>
        <dbReference type="EMBL" id="OQD85600.1"/>
    </source>
</evidence>
<dbReference type="Proteomes" id="UP000191672">
    <property type="component" value="Unassembled WGS sequence"/>
</dbReference>
<protein>
    <recommendedName>
        <fullName evidence="2">Prokaryotic-type class I peptide chain release factors domain-containing protein</fullName>
    </recommendedName>
</protein>